<proteinExistence type="inferred from homology"/>
<dbReference type="GO" id="GO:0022857">
    <property type="term" value="F:transmembrane transporter activity"/>
    <property type="evidence" value="ECO:0007669"/>
    <property type="project" value="InterPro"/>
</dbReference>
<organism evidence="8 9">
    <name type="scientific">Thlaspi arvense</name>
    <name type="common">Field penny-cress</name>
    <dbReference type="NCBI Taxonomy" id="13288"/>
    <lineage>
        <taxon>Eukaryota</taxon>
        <taxon>Viridiplantae</taxon>
        <taxon>Streptophyta</taxon>
        <taxon>Embryophyta</taxon>
        <taxon>Tracheophyta</taxon>
        <taxon>Spermatophyta</taxon>
        <taxon>Magnoliopsida</taxon>
        <taxon>eudicotyledons</taxon>
        <taxon>Gunneridae</taxon>
        <taxon>Pentapetalae</taxon>
        <taxon>rosids</taxon>
        <taxon>malvids</taxon>
        <taxon>Brassicales</taxon>
        <taxon>Brassicaceae</taxon>
        <taxon>Thlaspideae</taxon>
        <taxon>Thlaspi</taxon>
    </lineage>
</organism>
<evidence type="ECO:0000313" key="8">
    <source>
        <dbReference type="EMBL" id="CAH2049721.1"/>
    </source>
</evidence>
<keyword evidence="4 6" id="KW-1133">Transmembrane helix</keyword>
<sequence length="381" mass="41819">MDGFHDYYKPVVAMVAMQFAYAGLAISTRAALLQGMSPRVFVFYRHCIATLVLFLCNFVSFKRCCRKDRSSLGSRSFCLIFLASLVGVTINQNIYFEGIYLASSSMASAMSNLVPAITFVIASILGLEKINFRSLRSVAKIVGTVICVVGAVSMTLLRGPKLLNSELLPIKSLLSSGSENWLLGSFLLFGSCCCWSFWIIFQVPVSVSHPDHLSLSAWTCFMATLQSGIVALFLEPDQAAWKLHSYLELACCFYAGLVGSAAAFFVQAWCISQRGPLFCAMFSPLSTVTVTIFAAIFLHEEVYIGSLISAVGVIAGLYVVLWGKAEDLQGLKLETNLKRQVEEAQAVKVIVDESLKRTCNVDLEEPLLSDKSKNAQENLKH</sequence>
<evidence type="ECO:0000256" key="3">
    <source>
        <dbReference type="ARBA" id="ARBA00022692"/>
    </source>
</evidence>
<dbReference type="Proteomes" id="UP000836841">
    <property type="component" value="Unassembled WGS sequence"/>
</dbReference>
<dbReference type="InterPro" id="IPR030184">
    <property type="entry name" value="WAT1-related"/>
</dbReference>
<dbReference type="InterPro" id="IPR000620">
    <property type="entry name" value="EamA_dom"/>
</dbReference>
<name>A0AAU9RWT6_THLAR</name>
<feature type="transmembrane region" description="Helical" evidence="6">
    <location>
        <begin position="12"/>
        <end position="31"/>
    </location>
</feature>
<dbReference type="PANTHER" id="PTHR31218">
    <property type="entry name" value="WAT1-RELATED PROTEIN"/>
    <property type="match status" value="1"/>
</dbReference>
<protein>
    <recommendedName>
        <fullName evidence="6">WAT1-related protein</fullName>
    </recommendedName>
</protein>
<dbReference type="InterPro" id="IPR037185">
    <property type="entry name" value="EmrE-like"/>
</dbReference>
<evidence type="ECO:0000256" key="1">
    <source>
        <dbReference type="ARBA" id="ARBA00004141"/>
    </source>
</evidence>
<keyword evidence="9" id="KW-1185">Reference proteome</keyword>
<dbReference type="GO" id="GO:0016020">
    <property type="term" value="C:membrane"/>
    <property type="evidence" value="ECO:0007669"/>
    <property type="project" value="UniProtKB-SubCell"/>
</dbReference>
<gene>
    <name evidence="8" type="ORF">TAV2_LOCUS8371</name>
</gene>
<accession>A0AAU9RWT6</accession>
<comment type="similarity">
    <text evidence="2 6">Belongs to the drug/metabolite transporter (DMT) superfamily. Plant drug/metabolite exporter (P-DME) (TC 2.A.7.4) family.</text>
</comment>
<keyword evidence="5 6" id="KW-0472">Membrane</keyword>
<dbReference type="Pfam" id="PF00892">
    <property type="entry name" value="EamA"/>
    <property type="match status" value="2"/>
</dbReference>
<feature type="transmembrane region" description="Helical" evidence="6">
    <location>
        <begin position="213"/>
        <end position="234"/>
    </location>
</feature>
<feature type="transmembrane region" description="Helical" evidence="6">
    <location>
        <begin position="181"/>
        <end position="201"/>
    </location>
</feature>
<reference evidence="8 9" key="1">
    <citation type="submission" date="2022-03" db="EMBL/GenBank/DDBJ databases">
        <authorList>
            <person name="Nunn A."/>
            <person name="Chopra R."/>
            <person name="Nunn A."/>
            <person name="Contreras Garrido A."/>
        </authorList>
    </citation>
    <scope>NUCLEOTIDE SEQUENCE [LARGE SCALE GENOMIC DNA]</scope>
</reference>
<dbReference type="AlphaFoldDB" id="A0AAU9RWT6"/>
<evidence type="ECO:0000256" key="4">
    <source>
        <dbReference type="ARBA" id="ARBA00022989"/>
    </source>
</evidence>
<evidence type="ECO:0000256" key="5">
    <source>
        <dbReference type="ARBA" id="ARBA00023136"/>
    </source>
</evidence>
<comment type="subcellular location">
    <subcellularLocation>
        <location evidence="1 6">Membrane</location>
        <topology evidence="1 6">Multi-pass membrane protein</topology>
    </subcellularLocation>
</comment>
<evidence type="ECO:0000256" key="2">
    <source>
        <dbReference type="ARBA" id="ARBA00007635"/>
    </source>
</evidence>
<evidence type="ECO:0000256" key="6">
    <source>
        <dbReference type="RuleBase" id="RU363077"/>
    </source>
</evidence>
<comment type="caution">
    <text evidence="8">The sequence shown here is derived from an EMBL/GenBank/DDBJ whole genome shotgun (WGS) entry which is preliminary data.</text>
</comment>
<feature type="transmembrane region" description="Helical" evidence="6">
    <location>
        <begin position="303"/>
        <end position="323"/>
    </location>
</feature>
<feature type="transmembrane region" description="Helical" evidence="6">
    <location>
        <begin position="72"/>
        <end position="94"/>
    </location>
</feature>
<feature type="transmembrane region" description="Helical" evidence="6">
    <location>
        <begin position="278"/>
        <end position="297"/>
    </location>
</feature>
<feature type="domain" description="EamA" evidence="7">
    <location>
        <begin position="183"/>
        <end position="321"/>
    </location>
</feature>
<feature type="transmembrane region" description="Helical" evidence="6">
    <location>
        <begin position="106"/>
        <end position="126"/>
    </location>
</feature>
<keyword evidence="3 6" id="KW-0812">Transmembrane</keyword>
<feature type="transmembrane region" description="Helical" evidence="6">
    <location>
        <begin position="138"/>
        <end position="157"/>
    </location>
</feature>
<dbReference type="SUPFAM" id="SSF103481">
    <property type="entry name" value="Multidrug resistance efflux transporter EmrE"/>
    <property type="match status" value="2"/>
</dbReference>
<feature type="transmembrane region" description="Helical" evidence="6">
    <location>
        <begin position="246"/>
        <end position="266"/>
    </location>
</feature>
<feature type="transmembrane region" description="Helical" evidence="6">
    <location>
        <begin position="43"/>
        <end position="60"/>
    </location>
</feature>
<feature type="domain" description="EamA" evidence="7">
    <location>
        <begin position="12"/>
        <end position="152"/>
    </location>
</feature>
<dbReference type="EMBL" id="CAJVSB020000327">
    <property type="protein sequence ID" value="CAH2049721.1"/>
    <property type="molecule type" value="Genomic_DNA"/>
</dbReference>
<evidence type="ECO:0000313" key="9">
    <source>
        <dbReference type="Proteomes" id="UP000836841"/>
    </source>
</evidence>
<evidence type="ECO:0000259" key="7">
    <source>
        <dbReference type="Pfam" id="PF00892"/>
    </source>
</evidence>